<feature type="region of interest" description="Disordered" evidence="2">
    <location>
        <begin position="585"/>
        <end position="605"/>
    </location>
</feature>
<feature type="coiled-coil region" evidence="1">
    <location>
        <begin position="1495"/>
        <end position="1546"/>
    </location>
</feature>
<keyword evidence="4" id="KW-1185">Reference proteome</keyword>
<feature type="compositionally biased region" description="Low complexity" evidence="2">
    <location>
        <begin position="662"/>
        <end position="677"/>
    </location>
</feature>
<feature type="region of interest" description="Disordered" evidence="2">
    <location>
        <begin position="15"/>
        <end position="356"/>
    </location>
</feature>
<proteinExistence type="predicted"/>
<feature type="region of interest" description="Disordered" evidence="2">
    <location>
        <begin position="662"/>
        <end position="726"/>
    </location>
</feature>
<dbReference type="KEGG" id="mbr:MONBRDRAFT_28503"/>
<dbReference type="EMBL" id="CH991567">
    <property type="protein sequence ID" value="EDQ86315.1"/>
    <property type="molecule type" value="Genomic_DNA"/>
</dbReference>
<feature type="compositionally biased region" description="Polar residues" evidence="2">
    <location>
        <begin position="185"/>
        <end position="201"/>
    </location>
</feature>
<feature type="compositionally biased region" description="Basic and acidic residues" evidence="2">
    <location>
        <begin position="899"/>
        <end position="909"/>
    </location>
</feature>
<feature type="region of interest" description="Disordered" evidence="2">
    <location>
        <begin position="1235"/>
        <end position="1287"/>
    </location>
</feature>
<dbReference type="RefSeq" id="XP_001748985.1">
    <property type="nucleotide sequence ID" value="XM_001748933.1"/>
</dbReference>
<dbReference type="InParanoid" id="A9V8C7"/>
<feature type="region of interest" description="Disordered" evidence="2">
    <location>
        <begin position="1918"/>
        <end position="1943"/>
    </location>
</feature>
<feature type="coiled-coil region" evidence="1">
    <location>
        <begin position="1843"/>
        <end position="1870"/>
    </location>
</feature>
<sequence>MTALVREPAVAVAVAAASQMQPDEEAWASHEPVDPEWLPSDTASDGTHSVHTPPSSAASGSTIRLTGGALNSSNQEPNMMVYEPTEPLPMATSQRGAPSPTFVARHGAPSSPGPEPASVAIKPRAQRHIRDERAAVRKRAILDEQSVGHPLPPPGTIRHYRRASGSHPKSRPAPNQPSRSRRKIATTSNSASSQDTPNSAAGTHRAQRITPFSWRLHASASDKPRSAKPSRPNASTERRSNPPATLPLPASKGPDVLDKSSRSASPPPRQPISNLDPELLARRLEHRTPTRSRWGGSLADNAHSASTHHRAGRAVPWEERPEHTAVVDFMRRKRQQRKAQTAAQREAHREAEQARKEALNRLDELRRAQREAPALQIWTHEAEDGAEDEDEAVASDIDAGDGHRHSSADYEATDRVSSLRSTTADSHGHLAGGIDPALAGRVPMGLQSRARLAAAANAMSPATFLPDASPAGQPDDLAPAMLQPWALASGPRPTTADSLMLDATEHFDLSSSLNPAARRSQPSTMPLPHQTAGEPEHVLTELLRLHDRVQELPSPDARQPNRQRLRELLGALHSVATDLFEPLARESADSHSVPHQPDELATNSVRTRQEELAAAAEREIEDLIMATTLELNNASPAAGTHPDARPALPGELDLRSHLASVEAQEAAEQQRQQAARQRLTRPTREPSSDPLTPRLNQPEQANPSPQASWRIDLDAPPARRPASPANHTIQPRAALAVPAQPAPTSHHGEEPGLLELLLRRYGVQDNGMQTQAVATPTRVDTAVQAPGSTDQACQTSTVVAAALPDHEELVAAGLVAGRLATDQEPHTHAEPTQPFATTESNLYRSDAIPPAGSGSAAASRSDSPLLQDEDGNSVEHRGSPSPSPSPNPERDASPIQRSTPREPEEDVRLAPDDLHRQLLGELNLLLTIDESLQQLGVTSESMALSHAQQETVALAQLLQARQAEITAIKLEAEEHQQRVVAAAEERVQAASAIASSEAVARVRADQRRDRQEAQAQLDTTVQLATNVLQTMQQQPAALLDTQRQLAEPVLAEIRGTQRSQRELIEAVRGLVDAMHATATAAPPTAAVANHAPAFSERAAQPSAVGYSEDFENTGTSLTLEDLSDLAGPPVPQPGPHSEPHTDIQTDRSSPMPVSDGPQLNSFQGTSTPVETGSAFDVPSEAPSVVSSIPSATADVPSAIPTASMPVSSAIQVQTSARRSLPAPTASVATAADVSDSFAASGSTDKSVPDDLVDSKPATKPKPRTLPPDLSNDAESPAALPDGPQVPSFARFEEDSRRHAERSVQAEDESLRLQLEILQGQEAVSLQRIEERLTRVRALLGSSSQGVGRSMLERRLQALTLEHDQARAYFRAQRQGMDAECMQRKLGIWRRHEDAIRDYYRYLRGQEQDLDLGAPEDSAPYSDLHQAPMHSKSSAMPVAKPQHHQAQPLAQSLPAHATRDPVSDLSMGEASDVEPTALQTLPSTVEAVERAASTYLQRRQAALQAKREQLQSLQVQQAEYVRMRAQLDEEERELAQLAQEAILLHRQRYRVNQSTPSRHKTTTVPKQSAELPSASLGYSDDFEPSASIGDASDGFRNGSFVASFEGSAPATDVPSFEGSAPATDVPSFEGSAPATDVPSFEGSAPATDVPSFEGSAPATDVPSFEGSAPATDVPSFEGSAPATDVPSFEGSAPATDVPSFEGSAPATDVPSFEGSAPATDVPSFEGSASAMDVMETNAPSVIDSFAPDRSAPSSFNGGSTSKTAERAAGEAYSDSFESFHPSTAHSTPSRPPPSAQMLATVVEADISLGTDTEEGHLQEEIALLQEQIRSRQQELRQRVHAQRKAQLTHQRSQLQAELDALEHKLQDVASAPVPEPTSHQASRLPKDDLQEAFEEADEYSEDFESNHEPTFVDTAPQSIAEASSPRASVPRASQRPSVVDEELSDFDAGSSLADERPQGAVAAASTTAGALATETAYLDEDFEDDDEEVSDAVNYPGAAVEGLDLVSSFEASPAGEVTDASIASIPDEAELPVSDVVSTRASDAVALASSGKDGYSEDAFEEESSVASTLSEPNAGGEVLSVTLPAASLEPRLATGSEELENQKTLVASESADEVEVSSVRSLSGLAALSDPRESDDSFTSVQRQAEVVASQWVSDLVEDAIYDMLDLVPLELAEGEEASPLDEPASSPSSTTPTPTPPPVVAVEDAFTSPRRAGGTPTSPTAERVQRLQEERAVLSPPVTPDTASMATLDNSGSDAFLVHTVTQMAHDFVAAGCPWDNLPLDLPTSRGYRRLSSEQLQLCVDLLNEILLSLRLDLGHSYAPRQVTWRNLLSEEDMLINEMATTFVEHELAEAMHAMAGDLDLLAI</sequence>
<feature type="compositionally biased region" description="Basic residues" evidence="2">
    <location>
        <begin position="158"/>
        <end position="170"/>
    </location>
</feature>
<feature type="compositionally biased region" description="Basic and acidic residues" evidence="2">
    <location>
        <begin position="345"/>
        <end position="356"/>
    </location>
</feature>
<evidence type="ECO:0000256" key="1">
    <source>
        <dbReference type="SAM" id="Coils"/>
    </source>
</evidence>
<feature type="compositionally biased region" description="Basic and acidic residues" evidence="2">
    <location>
        <begin position="400"/>
        <end position="414"/>
    </location>
</feature>
<gene>
    <name evidence="3" type="ORF">MONBRDRAFT_28503</name>
</gene>
<feature type="compositionally biased region" description="Basic and acidic residues" evidence="2">
    <location>
        <begin position="316"/>
        <end position="325"/>
    </location>
</feature>
<feature type="compositionally biased region" description="Polar residues" evidence="2">
    <location>
        <begin position="834"/>
        <end position="843"/>
    </location>
</feature>
<protein>
    <submittedName>
        <fullName evidence="3">Uncharacterized protein</fullName>
    </submittedName>
</protein>
<feature type="region of interest" description="Disordered" evidence="2">
    <location>
        <begin position="1606"/>
        <end position="1723"/>
    </location>
</feature>
<name>A9V8C7_MONBE</name>
<feature type="region of interest" description="Disordered" evidence="2">
    <location>
        <begin position="1410"/>
        <end position="1448"/>
    </location>
</feature>
<evidence type="ECO:0000256" key="2">
    <source>
        <dbReference type="SAM" id="MobiDB-lite"/>
    </source>
</evidence>
<evidence type="ECO:0000313" key="3">
    <source>
        <dbReference type="EMBL" id="EDQ86315.1"/>
    </source>
</evidence>
<keyword evidence="1" id="KW-0175">Coiled coil</keyword>
<feature type="compositionally biased region" description="Polar residues" evidence="2">
    <location>
        <begin position="415"/>
        <end position="425"/>
    </location>
</feature>
<feature type="compositionally biased region" description="Polar residues" evidence="2">
    <location>
        <begin position="1157"/>
        <end position="1170"/>
    </location>
</feature>
<feature type="coiled-coil region" evidence="1">
    <location>
        <begin position="958"/>
        <end position="985"/>
    </location>
</feature>
<dbReference type="Proteomes" id="UP000001357">
    <property type="component" value="Unassembled WGS sequence"/>
</dbReference>
<evidence type="ECO:0000313" key="4">
    <source>
        <dbReference type="Proteomes" id="UP000001357"/>
    </source>
</evidence>
<feature type="compositionally biased region" description="Polar residues" evidence="2">
    <location>
        <begin position="1549"/>
        <end position="1565"/>
    </location>
</feature>
<dbReference type="eggNOG" id="ENOG502SCNB">
    <property type="taxonomic scope" value="Eukaryota"/>
</dbReference>
<accession>A9V8C7</accession>
<feature type="compositionally biased region" description="Low complexity" evidence="2">
    <location>
        <begin position="845"/>
        <end position="864"/>
    </location>
</feature>
<feature type="compositionally biased region" description="Low complexity" evidence="2">
    <location>
        <begin position="1921"/>
        <end position="1936"/>
    </location>
</feature>
<feature type="region of interest" description="Disordered" evidence="2">
    <location>
        <begin position="1548"/>
        <end position="1584"/>
    </location>
</feature>
<reference evidence="3 4" key="1">
    <citation type="journal article" date="2008" name="Nature">
        <title>The genome of the choanoflagellate Monosiga brevicollis and the origin of metazoans.</title>
        <authorList>
            <consortium name="JGI Sequencing"/>
            <person name="King N."/>
            <person name="Westbrook M.J."/>
            <person name="Young S.L."/>
            <person name="Kuo A."/>
            <person name="Abedin M."/>
            <person name="Chapman J."/>
            <person name="Fairclough S."/>
            <person name="Hellsten U."/>
            <person name="Isogai Y."/>
            <person name="Letunic I."/>
            <person name="Marr M."/>
            <person name="Pincus D."/>
            <person name="Putnam N."/>
            <person name="Rokas A."/>
            <person name="Wright K.J."/>
            <person name="Zuzow R."/>
            <person name="Dirks W."/>
            <person name="Good M."/>
            <person name="Goodstein D."/>
            <person name="Lemons D."/>
            <person name="Li W."/>
            <person name="Lyons J.B."/>
            <person name="Morris A."/>
            <person name="Nichols S."/>
            <person name="Richter D.J."/>
            <person name="Salamov A."/>
            <person name="Bork P."/>
            <person name="Lim W.A."/>
            <person name="Manning G."/>
            <person name="Miller W.T."/>
            <person name="McGinnis W."/>
            <person name="Shapiro H."/>
            <person name="Tjian R."/>
            <person name="Grigoriev I.V."/>
            <person name="Rokhsar D."/>
        </authorList>
    </citation>
    <scope>NUCLEOTIDE SEQUENCE [LARGE SCALE GENOMIC DNA]</scope>
    <source>
        <strain evidence="4">MX1 / ATCC 50154</strain>
    </source>
</reference>
<feature type="region of interest" description="Disordered" evidence="2">
    <location>
        <begin position="397"/>
        <end position="430"/>
    </location>
</feature>
<feature type="region of interest" description="Disordered" evidence="2">
    <location>
        <begin position="1120"/>
        <end position="1184"/>
    </location>
</feature>
<dbReference type="OMA" id="HYDHEAE"/>
<feature type="compositionally biased region" description="Basic and acidic residues" evidence="2">
    <location>
        <begin position="279"/>
        <end position="288"/>
    </location>
</feature>
<organism evidence="3 4">
    <name type="scientific">Monosiga brevicollis</name>
    <name type="common">Choanoflagellate</name>
    <dbReference type="NCBI Taxonomy" id="81824"/>
    <lineage>
        <taxon>Eukaryota</taxon>
        <taxon>Choanoflagellata</taxon>
        <taxon>Craspedida</taxon>
        <taxon>Salpingoecidae</taxon>
        <taxon>Monosiga</taxon>
    </lineage>
</organism>
<feature type="region of interest" description="Disordered" evidence="2">
    <location>
        <begin position="2176"/>
        <end position="2202"/>
    </location>
</feature>
<feature type="compositionally biased region" description="Polar residues" evidence="2">
    <location>
        <begin position="694"/>
        <end position="707"/>
    </location>
</feature>
<feature type="compositionally biased region" description="Polar residues" evidence="2">
    <location>
        <begin position="1750"/>
        <end position="1761"/>
    </location>
</feature>
<dbReference type="GeneID" id="5894227"/>
<feature type="region of interest" description="Disordered" evidence="2">
    <location>
        <begin position="824"/>
        <end position="909"/>
    </location>
</feature>
<feature type="compositionally biased region" description="Polar residues" evidence="2">
    <location>
        <begin position="41"/>
        <end position="77"/>
    </location>
</feature>
<feature type="region of interest" description="Disordered" evidence="2">
    <location>
        <begin position="1741"/>
        <end position="1793"/>
    </location>
</feature>